<evidence type="ECO:0000313" key="1">
    <source>
        <dbReference type="EMBL" id="MFC0272713.1"/>
    </source>
</evidence>
<reference evidence="1 2" key="1">
    <citation type="submission" date="2024-09" db="EMBL/GenBank/DDBJ databases">
        <authorList>
            <person name="Sun Q."/>
            <person name="Mori K."/>
        </authorList>
    </citation>
    <scope>NUCLEOTIDE SEQUENCE [LARGE SCALE GENOMIC DNA]</scope>
    <source>
        <strain evidence="1 2">CCM 7228</strain>
    </source>
</reference>
<dbReference type="RefSeq" id="WP_378935310.1">
    <property type="nucleotide sequence ID" value="NZ_JBHLVO010000012.1"/>
</dbReference>
<organism evidence="1 2">
    <name type="scientific">Metabacillus herbersteinensis</name>
    <dbReference type="NCBI Taxonomy" id="283816"/>
    <lineage>
        <taxon>Bacteria</taxon>
        <taxon>Bacillati</taxon>
        <taxon>Bacillota</taxon>
        <taxon>Bacilli</taxon>
        <taxon>Bacillales</taxon>
        <taxon>Bacillaceae</taxon>
        <taxon>Metabacillus</taxon>
    </lineage>
</organism>
<dbReference type="SUPFAM" id="SSF53187">
    <property type="entry name" value="Zn-dependent exopeptidases"/>
    <property type="match status" value="1"/>
</dbReference>
<dbReference type="Gene3D" id="3.40.630.40">
    <property type="entry name" value="Zn-dependent exopeptidases"/>
    <property type="match status" value="1"/>
</dbReference>
<evidence type="ECO:0000313" key="2">
    <source>
        <dbReference type="Proteomes" id="UP001589854"/>
    </source>
</evidence>
<proteinExistence type="predicted"/>
<evidence type="ECO:0008006" key="3">
    <source>
        <dbReference type="Google" id="ProtNLM"/>
    </source>
</evidence>
<gene>
    <name evidence="1" type="ORF">ACFFIX_14855</name>
</gene>
<accession>A0ABV6GGW8</accession>
<name>A0ABV6GGW8_9BACI</name>
<comment type="caution">
    <text evidence="1">The sequence shown here is derived from an EMBL/GenBank/DDBJ whole genome shotgun (WGS) entry which is preliminary data.</text>
</comment>
<dbReference type="Proteomes" id="UP001589854">
    <property type="component" value="Unassembled WGS sequence"/>
</dbReference>
<dbReference type="EMBL" id="JBHLVO010000012">
    <property type="protein sequence ID" value="MFC0272713.1"/>
    <property type="molecule type" value="Genomic_DNA"/>
</dbReference>
<keyword evidence="2" id="KW-1185">Reference proteome</keyword>
<sequence length="227" mass="26037">MSLKFIQQNYLKYNKGKGFICGHVDALHATPPAADVFTDKIVESLIKKTGCAGIISSVSRNEADLNRSPNGDNDHAIKEYRDAVKKIVEFLNILDDEQNHITQPYLHLSFHGMKDTHYGPYGIEIGTVHGQSCSPIIKKWFLETITRKASEILPEIEIVFDEKFIGDESIVYHRLGDGIDYSGYHHHFHTFQIEISRTIRSKHRSKIITIFSHMINEFQKNFVNNYS</sequence>
<protein>
    <recommendedName>
        <fullName evidence="3">N-formylglutamate amidohydrolase</fullName>
    </recommendedName>
</protein>